<organism evidence="1 2">
    <name type="scientific">Helicobacter didelphidarum</name>
    <dbReference type="NCBI Taxonomy" id="2040648"/>
    <lineage>
        <taxon>Bacteria</taxon>
        <taxon>Pseudomonadati</taxon>
        <taxon>Campylobacterota</taxon>
        <taxon>Epsilonproteobacteria</taxon>
        <taxon>Campylobacterales</taxon>
        <taxon>Helicobacteraceae</taxon>
        <taxon>Helicobacter</taxon>
    </lineage>
</organism>
<comment type="caution">
    <text evidence="1">The sequence shown here is derived from an EMBL/GenBank/DDBJ whole genome shotgun (WGS) entry which is preliminary data.</text>
</comment>
<gene>
    <name evidence="1" type="ORF">CQA53_04435</name>
</gene>
<proteinExistence type="predicted"/>
<evidence type="ECO:0000313" key="2">
    <source>
        <dbReference type="Proteomes" id="UP000256379"/>
    </source>
</evidence>
<protein>
    <submittedName>
        <fullName evidence="1">Uncharacterized protein</fullName>
    </submittedName>
</protein>
<name>A0A3D8IM08_9HELI</name>
<evidence type="ECO:0000313" key="1">
    <source>
        <dbReference type="EMBL" id="RDU66259.1"/>
    </source>
</evidence>
<dbReference type="Proteomes" id="UP000256379">
    <property type="component" value="Unassembled WGS sequence"/>
</dbReference>
<reference evidence="1 2" key="1">
    <citation type="submission" date="2018-04" db="EMBL/GenBank/DDBJ databases">
        <title>Novel Campyloabacter and Helicobacter Species and Strains.</title>
        <authorList>
            <person name="Mannion A.J."/>
            <person name="Shen Z."/>
            <person name="Fox J.G."/>
        </authorList>
    </citation>
    <scope>NUCLEOTIDE SEQUENCE [LARGE SCALE GENOMIC DNA]</scope>
    <source>
        <strain evidence="1 2">MIT 17-337</strain>
    </source>
</reference>
<keyword evidence="2" id="KW-1185">Reference proteome</keyword>
<accession>A0A3D8IM08</accession>
<sequence length="95" mass="11342">MNILAILSLIWRHKGFLFFNFFTLKSFATQLNNNINNLKDSQEISQKVHYSFETLETILEFKKKNPKEFEELLDTLESLLNDYKKDPDSIHNLFK</sequence>
<dbReference type="RefSeq" id="WP_115542819.1">
    <property type="nucleotide sequence ID" value="NZ_NXLQ01000006.1"/>
</dbReference>
<dbReference type="EMBL" id="NXLQ01000006">
    <property type="protein sequence ID" value="RDU66259.1"/>
    <property type="molecule type" value="Genomic_DNA"/>
</dbReference>
<dbReference type="AlphaFoldDB" id="A0A3D8IM08"/>